<reference evidence="1" key="1">
    <citation type="journal article" date="2015" name="Nature">
        <title>Complex archaea that bridge the gap between prokaryotes and eukaryotes.</title>
        <authorList>
            <person name="Spang A."/>
            <person name="Saw J.H."/>
            <person name="Jorgensen S.L."/>
            <person name="Zaremba-Niedzwiedzka K."/>
            <person name="Martijn J."/>
            <person name="Lind A.E."/>
            <person name="van Eijk R."/>
            <person name="Schleper C."/>
            <person name="Guy L."/>
            <person name="Ettema T.J."/>
        </authorList>
    </citation>
    <scope>NUCLEOTIDE SEQUENCE</scope>
</reference>
<dbReference type="EMBL" id="LAZR01064306">
    <property type="protein sequence ID" value="KKK57773.1"/>
    <property type="molecule type" value="Genomic_DNA"/>
</dbReference>
<sequence length="53" mass="6525">MKYIGYYIVDNKNQVLEVFDYISNAEKFIKDLPDYLENRKVKIEKRICEEYNK</sequence>
<protein>
    <submittedName>
        <fullName evidence="1">Uncharacterized protein</fullName>
    </submittedName>
</protein>
<evidence type="ECO:0000313" key="1">
    <source>
        <dbReference type="EMBL" id="KKK57773.1"/>
    </source>
</evidence>
<gene>
    <name evidence="1" type="ORF">LCGC14_3051080</name>
</gene>
<organism evidence="1">
    <name type="scientific">marine sediment metagenome</name>
    <dbReference type="NCBI Taxonomy" id="412755"/>
    <lineage>
        <taxon>unclassified sequences</taxon>
        <taxon>metagenomes</taxon>
        <taxon>ecological metagenomes</taxon>
    </lineage>
</organism>
<accession>A0A0F8WM44</accession>
<dbReference type="AlphaFoldDB" id="A0A0F8WM44"/>
<comment type="caution">
    <text evidence="1">The sequence shown here is derived from an EMBL/GenBank/DDBJ whole genome shotgun (WGS) entry which is preliminary data.</text>
</comment>
<name>A0A0F8WM44_9ZZZZ</name>
<proteinExistence type="predicted"/>